<dbReference type="EMBL" id="HBUE01319319">
    <property type="protein sequence ID" value="CAG6587141.1"/>
    <property type="molecule type" value="Transcribed_RNA"/>
</dbReference>
<reference evidence="1" key="1">
    <citation type="submission" date="2021-05" db="EMBL/GenBank/DDBJ databases">
        <authorList>
            <person name="Alioto T."/>
            <person name="Alioto T."/>
            <person name="Gomez Garrido J."/>
        </authorList>
    </citation>
    <scope>NUCLEOTIDE SEQUENCE</scope>
</reference>
<sequence>MLENGDFGNTECIHLIFSFADPMSCFGANDLSAVEQPLQRMVPTTLLWSPSTIPGMNSRSQLVDGTPLLHPDVALEKRFLKRLSDVFFGDLLQPQRVILHLIWDSS</sequence>
<dbReference type="AlphaFoldDB" id="A0A8D8KCF5"/>
<organism evidence="1">
    <name type="scientific">Culex pipiens</name>
    <name type="common">House mosquito</name>
    <dbReference type="NCBI Taxonomy" id="7175"/>
    <lineage>
        <taxon>Eukaryota</taxon>
        <taxon>Metazoa</taxon>
        <taxon>Ecdysozoa</taxon>
        <taxon>Arthropoda</taxon>
        <taxon>Hexapoda</taxon>
        <taxon>Insecta</taxon>
        <taxon>Pterygota</taxon>
        <taxon>Neoptera</taxon>
        <taxon>Endopterygota</taxon>
        <taxon>Diptera</taxon>
        <taxon>Nematocera</taxon>
        <taxon>Culicoidea</taxon>
        <taxon>Culicidae</taxon>
        <taxon>Culicinae</taxon>
        <taxon>Culicini</taxon>
        <taxon>Culex</taxon>
        <taxon>Culex</taxon>
    </lineage>
</organism>
<evidence type="ECO:0000313" key="1">
    <source>
        <dbReference type="EMBL" id="CAG6587141.1"/>
    </source>
</evidence>
<protein>
    <submittedName>
        <fullName evidence="1">(northern house mosquito) hypothetical protein</fullName>
    </submittedName>
</protein>
<accession>A0A8D8KCF5</accession>
<dbReference type="EMBL" id="HBUE01212827">
    <property type="protein sequence ID" value="CAG6535174.1"/>
    <property type="molecule type" value="Transcribed_RNA"/>
</dbReference>
<proteinExistence type="predicted"/>
<name>A0A8D8KCF5_CULPI</name>